<sequence>MSPRQVSPGFLPLPTEALHAFHISQAQRDDSPQQSPRSRSPLPSVAEPSPISNKYLRPETPRRSTDPLASPPSQAHFPPSLSYSTPRTRNRSPYSRSHLRSRSTSGSLSAPPMARAHSLPSVHTAGHHTLGTSSPLRSPQRSPRRVGSPFRDEAYPGSNTHSGLSSPSPFDGPTPTIDEDAELVTPLPDRNQLSPLQHNFANPSSTHSLSPYAQPLYQSSIAPTRTASTGSLSRRTRPASPLHSGASSPSLQPQRFMNEAYPTLHHFSSVSSMSSTLSSTPSSARSRSPSISSLETIEDVPDLESAALAAEKERLERIKEMEEEEDEEEDGEPRRRSSFESGRGVGATGAGAGFGFRRGGDGARKRWSICGGERRADLDLETIWED</sequence>
<organism evidence="1 2">
    <name type="scientific">Zalaria obscura</name>
    <dbReference type="NCBI Taxonomy" id="2024903"/>
    <lineage>
        <taxon>Eukaryota</taxon>
        <taxon>Fungi</taxon>
        <taxon>Dikarya</taxon>
        <taxon>Ascomycota</taxon>
        <taxon>Pezizomycotina</taxon>
        <taxon>Dothideomycetes</taxon>
        <taxon>Dothideomycetidae</taxon>
        <taxon>Dothideales</taxon>
        <taxon>Zalariaceae</taxon>
        <taxon>Zalaria</taxon>
    </lineage>
</organism>
<comment type="caution">
    <text evidence="1">The sequence shown here is derived from an EMBL/GenBank/DDBJ whole genome shotgun (WGS) entry which is preliminary data.</text>
</comment>
<protein>
    <submittedName>
        <fullName evidence="1">Uncharacterized protein</fullName>
    </submittedName>
</protein>
<gene>
    <name evidence="1" type="ORF">M8818_001896</name>
</gene>
<keyword evidence="2" id="KW-1185">Reference proteome</keyword>
<evidence type="ECO:0000313" key="2">
    <source>
        <dbReference type="Proteomes" id="UP001320706"/>
    </source>
</evidence>
<dbReference type="Proteomes" id="UP001320706">
    <property type="component" value="Unassembled WGS sequence"/>
</dbReference>
<reference evidence="1" key="1">
    <citation type="submission" date="2024-02" db="EMBL/GenBank/DDBJ databases">
        <title>Metagenome Assembled Genome of Zalaria obscura JY119.</title>
        <authorList>
            <person name="Vighnesh L."/>
            <person name="Jagadeeshwari U."/>
            <person name="Venkata Ramana C."/>
            <person name="Sasikala C."/>
        </authorList>
    </citation>
    <scope>NUCLEOTIDE SEQUENCE</scope>
    <source>
        <strain evidence="1">JY119</strain>
    </source>
</reference>
<proteinExistence type="predicted"/>
<accession>A0ACC3SJ08</accession>
<name>A0ACC3SJ08_9PEZI</name>
<evidence type="ECO:0000313" key="1">
    <source>
        <dbReference type="EMBL" id="KAK8215275.1"/>
    </source>
</evidence>
<dbReference type="EMBL" id="JAMKPW020000008">
    <property type="protein sequence ID" value="KAK8215275.1"/>
    <property type="molecule type" value="Genomic_DNA"/>
</dbReference>